<evidence type="ECO:0000259" key="10">
    <source>
        <dbReference type="Pfam" id="PF06580"/>
    </source>
</evidence>
<sequence>MGKESSKKVSLYASLQKGILGLILVVTFSFLISTYFIADKEQKNYCKRESESVLKTLSSNIYSDIHKYIELSRIIMTEENLVEFLRADADSVDIGMINDARYGVMNVLNVTESVDGVMIFREDMIMVATNRFTYEYDYELMGSDEWKKDIYDGKGSAIVTLNSNKVASKVDKRPLVTVARAIYDIDSQERTGVMLLNISNILFDKMLSQLGYRNICIMGEDGTYLAGNRSYTQFLDKDIAPGRITYKDVSFEGDKMLLSSTRVSDYPIIVMRLAPYSTEGTPYSFIYVLLALLMIFIVMVFFVSGFIRKNITDPVLLLSESMDKNKRTGELKKVDAQMPSDELEMLKEDYNSLIDHVNELIDTLIDKEKTLQRAEMRVLQEQIKPHFLYNSIETIGFMALDAGAENVHEALETLGSFYRNFLSKGDREIPLSREIWIVKDYLALQKLRYGDIMDDEYDIAEDTLQIVVPKLILQPLVENSIYHGIRQKGEKGIIRISSRLENGDLFLTVRDTGVGMSSEEIKEILSTDNKADRSEADSFGLWGTIQRIRLFEGEEDIVKIESEVGEYTQIEFRIKAK</sequence>
<evidence type="ECO:0000256" key="5">
    <source>
        <dbReference type="ARBA" id="ARBA00023136"/>
    </source>
</evidence>
<evidence type="ECO:0000259" key="9">
    <source>
        <dbReference type="Pfam" id="PF02743"/>
    </source>
</evidence>
<proteinExistence type="predicted"/>
<dbReference type="AlphaFoldDB" id="E0RXM7"/>
<dbReference type="InterPro" id="IPR050640">
    <property type="entry name" value="Bact_2-comp_sensor_kinase"/>
</dbReference>
<accession>E0RXM7</accession>
<evidence type="ECO:0000256" key="7">
    <source>
        <dbReference type="SAM" id="Phobius"/>
    </source>
</evidence>
<dbReference type="GO" id="GO:0005886">
    <property type="term" value="C:plasma membrane"/>
    <property type="evidence" value="ECO:0007669"/>
    <property type="project" value="UniProtKB-SubCell"/>
</dbReference>
<protein>
    <submittedName>
        <fullName evidence="11">Two component system histidine kinase</fullName>
        <ecNumber evidence="11">2.7.13.3</ecNumber>
    </submittedName>
</protein>
<dbReference type="STRING" id="515622.bpr_I1717"/>
<feature type="coiled-coil region" evidence="6">
    <location>
        <begin position="343"/>
        <end position="377"/>
    </location>
</feature>
<feature type="domain" description="Cache" evidence="9">
    <location>
        <begin position="41"/>
        <end position="265"/>
    </location>
</feature>
<feature type="domain" description="Signal transduction histidine kinase internal region" evidence="10">
    <location>
        <begin position="374"/>
        <end position="451"/>
    </location>
</feature>
<evidence type="ECO:0000256" key="1">
    <source>
        <dbReference type="ARBA" id="ARBA00004651"/>
    </source>
</evidence>
<dbReference type="Proteomes" id="UP000001299">
    <property type="component" value="Chromosome 1"/>
</dbReference>
<reference evidence="11 12" key="1">
    <citation type="journal article" date="2010" name="PLoS ONE">
        <title>The glycobiome of the rumen bacterium Butyrivibrio proteoclasticus B316(T) highlights adaptation to a polysaccharide-rich environment.</title>
        <authorList>
            <person name="Kelly W.J."/>
            <person name="Leahy S.C."/>
            <person name="Altermann E."/>
            <person name="Yeoman C.J."/>
            <person name="Dunne J.C."/>
            <person name="Kong Z."/>
            <person name="Pacheco D.M."/>
            <person name="Li D."/>
            <person name="Noel S.J."/>
            <person name="Moon C.D."/>
            <person name="Cookson A.L."/>
            <person name="Attwood G.T."/>
        </authorList>
    </citation>
    <scope>NUCLEOTIDE SEQUENCE [LARGE SCALE GENOMIC DNA]</scope>
    <source>
        <strain evidence="12">ATCC 51982 / DSM 14932 / B316</strain>
    </source>
</reference>
<dbReference type="SUPFAM" id="SSF55874">
    <property type="entry name" value="ATPase domain of HSP90 chaperone/DNA topoisomerase II/histidine kinase"/>
    <property type="match status" value="1"/>
</dbReference>
<dbReference type="HOGENOM" id="CLU_020473_6_1_9"/>
<dbReference type="KEGG" id="bpb:bpr_I1717"/>
<keyword evidence="5 7" id="KW-0472">Membrane</keyword>
<feature type="transmembrane region" description="Helical" evidence="7">
    <location>
        <begin position="20"/>
        <end position="38"/>
    </location>
</feature>
<dbReference type="PANTHER" id="PTHR34220">
    <property type="entry name" value="SENSOR HISTIDINE KINASE YPDA"/>
    <property type="match status" value="1"/>
</dbReference>
<dbReference type="InterPro" id="IPR003594">
    <property type="entry name" value="HATPase_dom"/>
</dbReference>
<name>E0RXM7_BUTPB</name>
<evidence type="ECO:0000313" key="12">
    <source>
        <dbReference type="Proteomes" id="UP000001299"/>
    </source>
</evidence>
<evidence type="ECO:0000256" key="2">
    <source>
        <dbReference type="ARBA" id="ARBA00022475"/>
    </source>
</evidence>
<feature type="transmembrane region" description="Helical" evidence="7">
    <location>
        <begin position="285"/>
        <end position="307"/>
    </location>
</feature>
<dbReference type="InterPro" id="IPR010559">
    <property type="entry name" value="Sig_transdc_His_kin_internal"/>
</dbReference>
<dbReference type="Gene3D" id="3.30.565.10">
    <property type="entry name" value="Histidine kinase-like ATPase, C-terminal domain"/>
    <property type="match status" value="1"/>
</dbReference>
<dbReference type="InterPro" id="IPR036890">
    <property type="entry name" value="HATPase_C_sf"/>
</dbReference>
<evidence type="ECO:0000313" key="11">
    <source>
        <dbReference type="EMBL" id="ADL34454.1"/>
    </source>
</evidence>
<dbReference type="Pfam" id="PF06580">
    <property type="entry name" value="His_kinase"/>
    <property type="match status" value="1"/>
</dbReference>
<dbReference type="EMBL" id="CP001810">
    <property type="protein sequence ID" value="ADL34454.1"/>
    <property type="molecule type" value="Genomic_DNA"/>
</dbReference>
<keyword evidence="4 7" id="KW-1133">Transmembrane helix</keyword>
<keyword evidence="6" id="KW-0175">Coiled coil</keyword>
<comment type="subcellular location">
    <subcellularLocation>
        <location evidence="1">Cell membrane</location>
        <topology evidence="1">Multi-pass membrane protein</topology>
    </subcellularLocation>
</comment>
<evidence type="ECO:0000259" key="8">
    <source>
        <dbReference type="Pfam" id="PF02518"/>
    </source>
</evidence>
<dbReference type="eggNOG" id="COG2972">
    <property type="taxonomic scope" value="Bacteria"/>
</dbReference>
<dbReference type="GO" id="GO:0000155">
    <property type="term" value="F:phosphorelay sensor kinase activity"/>
    <property type="evidence" value="ECO:0007669"/>
    <property type="project" value="InterPro"/>
</dbReference>
<keyword evidence="3 7" id="KW-0812">Transmembrane</keyword>
<keyword evidence="11" id="KW-0418">Kinase</keyword>
<evidence type="ECO:0000256" key="6">
    <source>
        <dbReference type="SAM" id="Coils"/>
    </source>
</evidence>
<dbReference type="InterPro" id="IPR033479">
    <property type="entry name" value="dCache_1"/>
</dbReference>
<dbReference type="RefSeq" id="WP_013281108.1">
    <property type="nucleotide sequence ID" value="NC_014387.1"/>
</dbReference>
<dbReference type="Pfam" id="PF02743">
    <property type="entry name" value="dCache_1"/>
    <property type="match status" value="1"/>
</dbReference>
<keyword evidence="2" id="KW-1003">Cell membrane</keyword>
<feature type="domain" description="Histidine kinase/HSP90-like ATPase" evidence="8">
    <location>
        <begin position="471"/>
        <end position="576"/>
    </location>
</feature>
<evidence type="ECO:0000256" key="4">
    <source>
        <dbReference type="ARBA" id="ARBA00022989"/>
    </source>
</evidence>
<dbReference type="EC" id="2.7.13.3" evidence="11"/>
<keyword evidence="12" id="KW-1185">Reference proteome</keyword>
<organism evidence="11 12">
    <name type="scientific">Butyrivibrio proteoclasticus (strain ATCC 51982 / DSM 14932 / B316)</name>
    <name type="common">Clostridium proteoclasticum</name>
    <dbReference type="NCBI Taxonomy" id="515622"/>
    <lineage>
        <taxon>Bacteria</taxon>
        <taxon>Bacillati</taxon>
        <taxon>Bacillota</taxon>
        <taxon>Clostridia</taxon>
        <taxon>Lachnospirales</taxon>
        <taxon>Lachnospiraceae</taxon>
        <taxon>Butyrivibrio</taxon>
    </lineage>
</organism>
<keyword evidence="11" id="KW-0808">Transferase</keyword>
<gene>
    <name evidence="11" type="ordered locus">bpr_I1717</name>
</gene>
<evidence type="ECO:0000256" key="3">
    <source>
        <dbReference type="ARBA" id="ARBA00022692"/>
    </source>
</evidence>
<dbReference type="Pfam" id="PF02518">
    <property type="entry name" value="HATPase_c"/>
    <property type="match status" value="1"/>
</dbReference>
<dbReference type="PANTHER" id="PTHR34220:SF7">
    <property type="entry name" value="SENSOR HISTIDINE KINASE YPDA"/>
    <property type="match status" value="1"/>
</dbReference>